<comment type="caution">
    <text evidence="1">The sequence shown here is derived from an EMBL/GenBank/DDBJ whole genome shotgun (WGS) entry which is preliminary data.</text>
</comment>
<proteinExistence type="predicted"/>
<evidence type="ECO:0000313" key="2">
    <source>
        <dbReference type="Proteomes" id="UP001143362"/>
    </source>
</evidence>
<keyword evidence="2" id="KW-1185">Reference proteome</keyword>
<organism evidence="1 2">
    <name type="scientific">Candidatus Litorirhabdus singularis</name>
    <dbReference type="NCBI Taxonomy" id="2518993"/>
    <lineage>
        <taxon>Bacteria</taxon>
        <taxon>Pseudomonadati</taxon>
        <taxon>Pseudomonadota</taxon>
        <taxon>Gammaproteobacteria</taxon>
        <taxon>Cellvibrionales</taxon>
        <taxon>Halieaceae</taxon>
        <taxon>Candidatus Litorirhabdus</taxon>
    </lineage>
</organism>
<sequence>MSHTESMNSLADSVVVTELAIVDLFTKLIFGADAELSQTELHILGALRAVESSLLLQSGRDVGFYLRALCVSDMITLVNRVHEQSALSHRASTAQSPVTAALSISP</sequence>
<name>A0ABT3TMT4_9GAMM</name>
<gene>
    <name evidence="1" type="ORF">EYC98_17595</name>
</gene>
<dbReference type="RefSeq" id="WP_279246712.1">
    <property type="nucleotide sequence ID" value="NZ_SHNN01000004.1"/>
</dbReference>
<protein>
    <submittedName>
        <fullName evidence="1">Uncharacterized protein</fullName>
    </submittedName>
</protein>
<dbReference type="Proteomes" id="UP001143362">
    <property type="component" value="Unassembled WGS sequence"/>
</dbReference>
<accession>A0ABT3TMT4</accession>
<reference evidence="1" key="1">
    <citation type="submission" date="2019-02" db="EMBL/GenBank/DDBJ databases">
        <authorList>
            <person name="Li S.-H."/>
        </authorList>
    </citation>
    <scope>NUCLEOTIDE SEQUENCE</scope>
    <source>
        <strain evidence="1">IMCC14734</strain>
    </source>
</reference>
<evidence type="ECO:0000313" key="1">
    <source>
        <dbReference type="EMBL" id="MCX2982679.1"/>
    </source>
</evidence>
<dbReference type="EMBL" id="SHNN01000004">
    <property type="protein sequence ID" value="MCX2982679.1"/>
    <property type="molecule type" value="Genomic_DNA"/>
</dbReference>